<dbReference type="PROSITE" id="PS50835">
    <property type="entry name" value="IG_LIKE"/>
    <property type="match status" value="1"/>
</dbReference>
<reference evidence="8" key="3">
    <citation type="submission" date="2025-09" db="UniProtKB">
        <authorList>
            <consortium name="Ensembl"/>
        </authorList>
    </citation>
    <scope>IDENTIFICATION</scope>
</reference>
<keyword evidence="3" id="KW-1133">Transmembrane helix</keyword>
<dbReference type="AlphaFoldDB" id="A0A3B4D714"/>
<dbReference type="InterPro" id="IPR007110">
    <property type="entry name" value="Ig-like_dom"/>
</dbReference>
<dbReference type="InterPro" id="IPR013783">
    <property type="entry name" value="Ig-like_fold"/>
</dbReference>
<keyword evidence="9" id="KW-1185">Reference proteome</keyword>
<evidence type="ECO:0000313" key="8">
    <source>
        <dbReference type="Ensembl" id="ENSPNAP00000019295.2"/>
    </source>
</evidence>
<comment type="subcellular location">
    <subcellularLocation>
        <location evidence="1">Membrane</location>
    </subcellularLocation>
</comment>
<dbReference type="Ensembl" id="ENSPNAT00000039378.2">
    <property type="protein sequence ID" value="ENSPNAP00000019295.2"/>
    <property type="gene ID" value="ENSPNAG00000025823.2"/>
</dbReference>
<dbReference type="Gene3D" id="2.60.40.10">
    <property type="entry name" value="Immunoglobulins"/>
    <property type="match status" value="1"/>
</dbReference>
<proteinExistence type="predicted"/>
<feature type="domain" description="Ig-like" evidence="7">
    <location>
        <begin position="2"/>
        <end position="120"/>
    </location>
</feature>
<keyword evidence="4" id="KW-0472">Membrane</keyword>
<evidence type="ECO:0000313" key="9">
    <source>
        <dbReference type="Proteomes" id="UP001501920"/>
    </source>
</evidence>
<reference evidence="8 9" key="1">
    <citation type="submission" date="2020-10" db="EMBL/GenBank/DDBJ databases">
        <title>Pygocentrus nattereri (red-bellied piranha) genome, fPygNat1, primary haplotype.</title>
        <authorList>
            <person name="Myers G."/>
            <person name="Meyer A."/>
            <person name="Karagic N."/>
            <person name="Pippel M."/>
            <person name="Winkler S."/>
            <person name="Tracey A."/>
            <person name="Wood J."/>
            <person name="Formenti G."/>
            <person name="Howe K."/>
            <person name="Fedrigo O."/>
            <person name="Jarvis E.D."/>
        </authorList>
    </citation>
    <scope>NUCLEOTIDE SEQUENCE [LARGE SCALE GENOMIC DNA]</scope>
</reference>
<dbReference type="InterPro" id="IPR013106">
    <property type="entry name" value="Ig_V-set"/>
</dbReference>
<evidence type="ECO:0000256" key="2">
    <source>
        <dbReference type="ARBA" id="ARBA00022692"/>
    </source>
</evidence>
<evidence type="ECO:0000256" key="4">
    <source>
        <dbReference type="ARBA" id="ARBA00023136"/>
    </source>
</evidence>
<dbReference type="InterPro" id="IPR036179">
    <property type="entry name" value="Ig-like_dom_sf"/>
</dbReference>
<evidence type="ECO:0000256" key="3">
    <source>
        <dbReference type="ARBA" id="ARBA00022989"/>
    </source>
</evidence>
<dbReference type="Proteomes" id="UP001501920">
    <property type="component" value="Chromosome 2"/>
</dbReference>
<dbReference type="SUPFAM" id="SSF48726">
    <property type="entry name" value="Immunoglobulin"/>
    <property type="match status" value="1"/>
</dbReference>
<keyword evidence="5" id="KW-0675">Receptor</keyword>
<evidence type="ECO:0000256" key="1">
    <source>
        <dbReference type="ARBA" id="ARBA00004370"/>
    </source>
</evidence>
<accession>A0A3B4D714</accession>
<reference evidence="8" key="2">
    <citation type="submission" date="2025-08" db="UniProtKB">
        <authorList>
            <consortium name="Ensembl"/>
        </authorList>
    </citation>
    <scope>IDENTIFICATION</scope>
</reference>
<name>A0A3B4D714_PYGNA</name>
<dbReference type="InterPro" id="IPR051117">
    <property type="entry name" value="TRG_var/const_region"/>
</dbReference>
<dbReference type="GeneTree" id="ENSGT00940000153143"/>
<dbReference type="GO" id="GO:0016020">
    <property type="term" value="C:membrane"/>
    <property type="evidence" value="ECO:0007669"/>
    <property type="project" value="UniProtKB-SubCell"/>
</dbReference>
<keyword evidence="2" id="KW-0812">Transmembrane</keyword>
<dbReference type="PANTHER" id="PTHR19256:SF65">
    <property type="entry name" value="T CELL RECEPTOR GAMMA CONSTANT 1-RELATED"/>
    <property type="match status" value="1"/>
</dbReference>
<organism evidence="8 9">
    <name type="scientific">Pygocentrus nattereri</name>
    <name type="common">Red-bellied piranha</name>
    <dbReference type="NCBI Taxonomy" id="42514"/>
    <lineage>
        <taxon>Eukaryota</taxon>
        <taxon>Metazoa</taxon>
        <taxon>Chordata</taxon>
        <taxon>Craniata</taxon>
        <taxon>Vertebrata</taxon>
        <taxon>Euteleostomi</taxon>
        <taxon>Actinopterygii</taxon>
        <taxon>Neopterygii</taxon>
        <taxon>Teleostei</taxon>
        <taxon>Ostariophysi</taxon>
        <taxon>Characiformes</taxon>
        <taxon>Characoidei</taxon>
        <taxon>Pygocentrus</taxon>
    </lineage>
</organism>
<evidence type="ECO:0000256" key="5">
    <source>
        <dbReference type="ARBA" id="ARBA00023170"/>
    </source>
</evidence>
<evidence type="ECO:0000256" key="6">
    <source>
        <dbReference type="ARBA" id="ARBA00023319"/>
    </source>
</evidence>
<dbReference type="Pfam" id="PF07686">
    <property type="entry name" value="V-set"/>
    <property type="match status" value="1"/>
</dbReference>
<sequence>MPNLGVLGLTVEQPELSWTKQKVKRAYIKCKVTGLASSNYVHWYQQKDGEAIRRILYVNAAGTSTVRDPNHPEADDFSVKRENDDTYVLRVDTLKMGHSAVYYCACWDSHNDSNYSYPVQKH</sequence>
<dbReference type="STRING" id="42514.ENSPNAP00000019295"/>
<gene>
    <name evidence="8" type="primary">TRGV9</name>
</gene>
<dbReference type="OMA" id="HIDKNDC"/>
<dbReference type="PANTHER" id="PTHR19256">
    <property type="entry name" value="T-CELL RECEPTOR GAMMA CHAIN"/>
    <property type="match status" value="1"/>
</dbReference>
<protein>
    <submittedName>
        <fullName evidence="8">T cell receptor gamma variable 9</fullName>
    </submittedName>
</protein>
<keyword evidence="6" id="KW-0393">Immunoglobulin domain</keyword>
<dbReference type="SMART" id="SM00406">
    <property type="entry name" value="IGv"/>
    <property type="match status" value="1"/>
</dbReference>
<evidence type="ECO:0000259" key="7">
    <source>
        <dbReference type="PROSITE" id="PS50835"/>
    </source>
</evidence>